<dbReference type="GO" id="GO:0032259">
    <property type="term" value="P:methylation"/>
    <property type="evidence" value="ECO:0007669"/>
    <property type="project" value="UniProtKB-KW"/>
</dbReference>
<keyword evidence="2" id="KW-0489">Methyltransferase</keyword>
<evidence type="ECO:0000313" key="3">
    <source>
        <dbReference type="Proteomes" id="UP000636888"/>
    </source>
</evidence>
<dbReference type="NCBIfam" id="TIGR01444">
    <property type="entry name" value="fkbM_fam"/>
    <property type="match status" value="1"/>
</dbReference>
<keyword evidence="3" id="KW-1185">Reference proteome</keyword>
<feature type="domain" description="Methyltransferase FkbM" evidence="1">
    <location>
        <begin position="221"/>
        <end position="373"/>
    </location>
</feature>
<dbReference type="PANTHER" id="PTHR34203:SF15">
    <property type="entry name" value="SLL1173 PROTEIN"/>
    <property type="match status" value="1"/>
</dbReference>
<dbReference type="EMBL" id="JAEMHM010000029">
    <property type="protein sequence ID" value="MBJ6727752.1"/>
    <property type="molecule type" value="Genomic_DNA"/>
</dbReference>
<dbReference type="InterPro" id="IPR052514">
    <property type="entry name" value="SAM-dependent_MTase"/>
</dbReference>
<sequence length="404" mass="44961">MGRDCGYRELTFAELPSREGGAALIDRIAATPAELGPRPVDKPLVLYGAGNLGHMAAEYLRHVGIPFEYVVDANAAQHRADPFWEGTRILAPDEVSPEEQSRVLLAVCISTVQYGPVHRSLTAKGWPDVIPFYDVAEAYRDRHPLSNGWFADQISDADRAGMKEVLSRWEDPISRAHQLQFFAWRRLRQDWLFPEAPVTVADRYFIPQVRELLGDEEALLDVGAHHGEVSIAFARAVGERFREIVAVEPDPDNLAVLRREIAAAIPAPAGRIAISDRVLAQQEGSALLYDGLGYATQLSAIGPRRVATTTIDQLHEDPTFLKLHLEGWELEVLKGGVETIRRCRPIIAATAYHNRLGLWELPLFLMQALEGYRFLLRLHGWCATGLVLYAIPAERQPDAGSRSA</sequence>
<proteinExistence type="predicted"/>
<protein>
    <submittedName>
        <fullName evidence="2">FkbM family methyltransferase</fullName>
    </submittedName>
</protein>
<name>A0A8J7M340_9BACT</name>
<accession>A0A8J7M340</accession>
<dbReference type="Gene3D" id="3.40.50.150">
    <property type="entry name" value="Vaccinia Virus protein VP39"/>
    <property type="match status" value="1"/>
</dbReference>
<dbReference type="InterPro" id="IPR006342">
    <property type="entry name" value="FkbM_mtfrase"/>
</dbReference>
<comment type="caution">
    <text evidence="2">The sequence shown here is derived from an EMBL/GenBank/DDBJ whole genome shotgun (WGS) entry which is preliminary data.</text>
</comment>
<dbReference type="GO" id="GO:0008168">
    <property type="term" value="F:methyltransferase activity"/>
    <property type="evidence" value="ECO:0007669"/>
    <property type="project" value="UniProtKB-KW"/>
</dbReference>
<gene>
    <name evidence="2" type="ORF">JFN93_23845</name>
</gene>
<dbReference type="Proteomes" id="UP000636888">
    <property type="component" value="Unassembled WGS sequence"/>
</dbReference>
<organism evidence="2 3">
    <name type="scientific">Geomesophilobacter sediminis</name>
    <dbReference type="NCBI Taxonomy" id="2798584"/>
    <lineage>
        <taxon>Bacteria</taxon>
        <taxon>Pseudomonadati</taxon>
        <taxon>Thermodesulfobacteriota</taxon>
        <taxon>Desulfuromonadia</taxon>
        <taxon>Geobacterales</taxon>
        <taxon>Geobacteraceae</taxon>
        <taxon>Geomesophilobacter</taxon>
    </lineage>
</organism>
<dbReference type="RefSeq" id="WP_199386893.1">
    <property type="nucleotide sequence ID" value="NZ_JAEMHM010000029.1"/>
</dbReference>
<dbReference type="Pfam" id="PF05050">
    <property type="entry name" value="Methyltransf_21"/>
    <property type="match status" value="1"/>
</dbReference>
<evidence type="ECO:0000313" key="2">
    <source>
        <dbReference type="EMBL" id="MBJ6727752.1"/>
    </source>
</evidence>
<dbReference type="PANTHER" id="PTHR34203">
    <property type="entry name" value="METHYLTRANSFERASE, FKBM FAMILY PROTEIN"/>
    <property type="match status" value="1"/>
</dbReference>
<dbReference type="SUPFAM" id="SSF53335">
    <property type="entry name" value="S-adenosyl-L-methionine-dependent methyltransferases"/>
    <property type="match status" value="1"/>
</dbReference>
<reference evidence="2" key="1">
    <citation type="submission" date="2020-12" db="EMBL/GenBank/DDBJ databases">
        <title>Geomonas sp. Red875, isolated from river sediment.</title>
        <authorList>
            <person name="Xu Z."/>
            <person name="Zhang Z."/>
            <person name="Masuda Y."/>
            <person name="Itoh H."/>
            <person name="Senoo K."/>
        </authorList>
    </citation>
    <scope>NUCLEOTIDE SEQUENCE</scope>
    <source>
        <strain evidence="2">Red875</strain>
    </source>
</reference>
<dbReference type="AlphaFoldDB" id="A0A8J7M340"/>
<dbReference type="InterPro" id="IPR029063">
    <property type="entry name" value="SAM-dependent_MTases_sf"/>
</dbReference>
<keyword evidence="2" id="KW-0808">Transferase</keyword>
<evidence type="ECO:0000259" key="1">
    <source>
        <dbReference type="Pfam" id="PF05050"/>
    </source>
</evidence>